<protein>
    <submittedName>
        <fullName evidence="1">DUF4411 family protein</fullName>
    </submittedName>
</protein>
<evidence type="ECO:0000313" key="2">
    <source>
        <dbReference type="Proteomes" id="UP001330016"/>
    </source>
</evidence>
<organism evidence="1 2">
    <name type="scientific">Schleiferilactobacillus harbinensis</name>
    <dbReference type="NCBI Taxonomy" id="304207"/>
    <lineage>
        <taxon>Bacteria</taxon>
        <taxon>Bacillati</taxon>
        <taxon>Bacillota</taxon>
        <taxon>Bacilli</taxon>
        <taxon>Lactobacillales</taxon>
        <taxon>Lactobacillaceae</taxon>
        <taxon>Schleiferilactobacillus</taxon>
    </lineage>
</organism>
<proteinExistence type="predicted"/>
<dbReference type="EMBL" id="JAQSGK010000058">
    <property type="protein sequence ID" value="MEE6716953.1"/>
    <property type="molecule type" value="Genomic_DNA"/>
</dbReference>
<dbReference type="Pfam" id="PF14367">
    <property type="entry name" value="DUF4411"/>
    <property type="match status" value="1"/>
</dbReference>
<keyword evidence="2" id="KW-1185">Reference proteome</keyword>
<dbReference type="InterPro" id="IPR016541">
    <property type="entry name" value="UCP008505"/>
</dbReference>
<comment type="caution">
    <text evidence="1">The sequence shown here is derived from an EMBL/GenBank/DDBJ whole genome shotgun (WGS) entry which is preliminary data.</text>
</comment>
<reference evidence="1 2" key="1">
    <citation type="submission" date="2023-02" db="EMBL/GenBank/DDBJ databases">
        <title>The predominant lactic acid bacteria and yeasts involved in the spontaneous fermentation of millet during the production of the traditional porridge Hausa koko in Ghana.</title>
        <authorList>
            <person name="Atter A."/>
            <person name="Diaz M."/>
        </authorList>
    </citation>
    <scope>NUCLEOTIDE SEQUENCE [LARGE SCALE GENOMIC DNA]</scope>
    <source>
        <strain evidence="1 2">FI11640</strain>
    </source>
</reference>
<name>A0ABU7T2W7_9LACO</name>
<dbReference type="Proteomes" id="UP001330016">
    <property type="component" value="Unassembled WGS sequence"/>
</dbReference>
<gene>
    <name evidence="1" type="ORF">PS435_13940</name>
</gene>
<evidence type="ECO:0000313" key="1">
    <source>
        <dbReference type="EMBL" id="MEE6716953.1"/>
    </source>
</evidence>
<dbReference type="RefSeq" id="WP_331244445.1">
    <property type="nucleotide sequence ID" value="NZ_JAQSGJ010000058.1"/>
</dbReference>
<sequence length="186" mass="21311">MIGQVERNAFVMDSNSFIEPYRLYYSFDHFPAYWDWLKKMIVSASPSVIVPKVVYNELANSGDRLAKWLSSKEIKPYIYSDYENDTHVWDYYGKIASYIHTSGLYCEPGLSNWDQAGKADPLLIAMAAANKWEIVTREVPNNGLSKKQQTKKEPKIPDVAKVFDVTCVSLFDLEDICGLRIKLPAR</sequence>
<accession>A0ABU7T2W7</accession>